<evidence type="ECO:0000313" key="4">
    <source>
        <dbReference type="Proteomes" id="UP000002748"/>
    </source>
</evidence>
<dbReference type="RefSeq" id="XP_014181007.1">
    <property type="nucleotide sequence ID" value="XM_014325532.1"/>
</dbReference>
<evidence type="ECO:0000256" key="2">
    <source>
        <dbReference type="SAM" id="SignalP"/>
    </source>
</evidence>
<dbReference type="AlphaFoldDB" id="J5T9S0"/>
<proteinExistence type="predicted"/>
<feature type="chain" id="PRO_5003784650" evidence="2">
    <location>
        <begin position="19"/>
        <end position="214"/>
    </location>
</feature>
<organism evidence="3 4">
    <name type="scientific">Trichosporon asahii var. asahii (strain ATCC 90039 / CBS 2479 / JCM 2466 / KCTC 7840 / NBRC 103889/ NCYC 2677 / UAMH 7654)</name>
    <name type="common">Yeast</name>
    <dbReference type="NCBI Taxonomy" id="1186058"/>
    <lineage>
        <taxon>Eukaryota</taxon>
        <taxon>Fungi</taxon>
        <taxon>Dikarya</taxon>
        <taxon>Basidiomycota</taxon>
        <taxon>Agaricomycotina</taxon>
        <taxon>Tremellomycetes</taxon>
        <taxon>Trichosporonales</taxon>
        <taxon>Trichosporonaceae</taxon>
        <taxon>Trichosporon</taxon>
    </lineage>
</organism>
<dbReference type="KEGG" id="tasa:A1Q1_00909"/>
<gene>
    <name evidence="3" type="ORF">A1Q1_00909</name>
</gene>
<sequence>MRSSTAFGILSFLVTANATPLLVPRIDECNPGGGSHGGGAVIPSYCYPSVSLATSSVYASPSDMTPSSTSKCLPSTTSTYVTDPCNPGGGSHGGGAILPSYCYSSASASTSSAYVSPSNMAPSSTSKCLPSTTSTYVTDPCNPGGGSHGGGAVLPSYCFSSTTSVVTSAYASPSDQAPGTTSKCPSVSPSPTSSYNPGGGDHGGGAGSPMSTSN</sequence>
<protein>
    <submittedName>
        <fullName evidence="3">Uncharacterized protein</fullName>
    </submittedName>
</protein>
<name>J5T9S0_TRIAS</name>
<feature type="region of interest" description="Disordered" evidence="1">
    <location>
        <begin position="169"/>
        <end position="214"/>
    </location>
</feature>
<feature type="compositionally biased region" description="Polar residues" evidence="1">
    <location>
        <begin position="175"/>
        <end position="196"/>
    </location>
</feature>
<feature type="compositionally biased region" description="Gly residues" evidence="1">
    <location>
        <begin position="197"/>
        <end position="207"/>
    </location>
</feature>
<evidence type="ECO:0000313" key="3">
    <source>
        <dbReference type="EMBL" id="EJT49896.1"/>
    </source>
</evidence>
<dbReference type="GeneID" id="25984423"/>
<comment type="caution">
    <text evidence="3">The sequence shown here is derived from an EMBL/GenBank/DDBJ whole genome shotgun (WGS) entry which is preliminary data.</text>
</comment>
<accession>J5T9S0</accession>
<keyword evidence="2" id="KW-0732">Signal</keyword>
<dbReference type="EMBL" id="ALBS01000144">
    <property type="protein sequence ID" value="EJT49896.1"/>
    <property type="molecule type" value="Genomic_DNA"/>
</dbReference>
<dbReference type="VEuPathDB" id="FungiDB:A1Q1_00909"/>
<feature type="signal peptide" evidence="2">
    <location>
        <begin position="1"/>
        <end position="18"/>
    </location>
</feature>
<dbReference type="HOGENOM" id="CLU_1289763_0_0_1"/>
<dbReference type="Proteomes" id="UP000002748">
    <property type="component" value="Unassembled WGS sequence"/>
</dbReference>
<evidence type="ECO:0000256" key="1">
    <source>
        <dbReference type="SAM" id="MobiDB-lite"/>
    </source>
</evidence>
<reference evidence="3 4" key="1">
    <citation type="journal article" date="2012" name="Eukaryot. Cell">
        <title>Draft genome sequence of CBS 2479, the standard type strain of Trichosporon asahii.</title>
        <authorList>
            <person name="Yang R.Y."/>
            <person name="Li H.T."/>
            <person name="Zhu H."/>
            <person name="Zhou G.P."/>
            <person name="Wang M."/>
            <person name="Wang L."/>
        </authorList>
    </citation>
    <scope>NUCLEOTIDE SEQUENCE [LARGE SCALE GENOMIC DNA]</scope>
    <source>
        <strain evidence="4">ATCC 90039 / CBS 2479 / JCM 2466 / KCTC 7840 / NCYC 2677 / UAMH 7654</strain>
    </source>
</reference>